<gene>
    <name evidence="7" type="ORF">A45J_1326</name>
</gene>
<dbReference type="PANTHER" id="PTHR30213:SF0">
    <property type="entry name" value="UPF0761 MEMBRANE PROTEIN YIHY"/>
    <property type="match status" value="1"/>
</dbReference>
<dbReference type="EMBL" id="BLAB01000001">
    <property type="protein sequence ID" value="GER93580.1"/>
    <property type="molecule type" value="Genomic_DNA"/>
</dbReference>
<accession>A0A5J4L3Y9</accession>
<dbReference type="GO" id="GO:0005886">
    <property type="term" value="C:plasma membrane"/>
    <property type="evidence" value="ECO:0007669"/>
    <property type="project" value="UniProtKB-SubCell"/>
</dbReference>
<evidence type="ECO:0000256" key="5">
    <source>
        <dbReference type="ARBA" id="ARBA00023136"/>
    </source>
</evidence>
<keyword evidence="3 6" id="KW-0812">Transmembrane</keyword>
<feature type="transmembrane region" description="Helical" evidence="6">
    <location>
        <begin position="92"/>
        <end position="114"/>
    </location>
</feature>
<feature type="transmembrane region" description="Helical" evidence="6">
    <location>
        <begin position="126"/>
        <end position="151"/>
    </location>
</feature>
<dbReference type="PANTHER" id="PTHR30213">
    <property type="entry name" value="INNER MEMBRANE PROTEIN YHJD"/>
    <property type="match status" value="1"/>
</dbReference>
<keyword evidence="4 6" id="KW-1133">Transmembrane helix</keyword>
<keyword evidence="2" id="KW-1003">Cell membrane</keyword>
<feature type="transmembrane region" description="Helical" evidence="6">
    <location>
        <begin position="171"/>
        <end position="193"/>
    </location>
</feature>
<dbReference type="PIRSF" id="PIRSF035875">
    <property type="entry name" value="RNase_BN"/>
    <property type="match status" value="1"/>
</dbReference>
<feature type="transmembrane region" description="Helical" evidence="6">
    <location>
        <begin position="238"/>
        <end position="262"/>
    </location>
</feature>
<dbReference type="NCBIfam" id="TIGR00765">
    <property type="entry name" value="yihY_not_rbn"/>
    <property type="match status" value="1"/>
</dbReference>
<proteinExistence type="predicted"/>
<feature type="transmembrane region" description="Helical" evidence="6">
    <location>
        <begin position="20"/>
        <end position="49"/>
    </location>
</feature>
<reference evidence="7" key="1">
    <citation type="submission" date="2019-10" db="EMBL/GenBank/DDBJ databases">
        <title>Metagenomic sequencing of thiosulfate-disproportionating enrichment culture.</title>
        <authorList>
            <person name="Umezawa K."/>
            <person name="Kojima H."/>
            <person name="Fukui M."/>
        </authorList>
    </citation>
    <scope>NUCLEOTIDE SEQUENCE</scope>
    <source>
        <strain evidence="7">45J</strain>
    </source>
</reference>
<keyword evidence="5 6" id="KW-0472">Membrane</keyword>
<name>A0A5J4L3Y9_9ZZZZ</name>
<protein>
    <submittedName>
        <fullName evidence="7">YihY/virulence factor BrkB family protein</fullName>
    </submittedName>
</protein>
<dbReference type="AlphaFoldDB" id="A0A5J4L3Y9"/>
<dbReference type="InterPro" id="IPR017039">
    <property type="entry name" value="Virul_fac_BrkB"/>
</dbReference>
<feature type="transmembrane region" description="Helical" evidence="6">
    <location>
        <begin position="200"/>
        <end position="226"/>
    </location>
</feature>
<evidence type="ECO:0000256" key="1">
    <source>
        <dbReference type="ARBA" id="ARBA00004651"/>
    </source>
</evidence>
<comment type="caution">
    <text evidence="7">The sequence shown here is derived from an EMBL/GenBank/DDBJ whole genome shotgun (WGS) entry which is preliminary data.</text>
</comment>
<organism evidence="7">
    <name type="scientific">hot springs metagenome</name>
    <dbReference type="NCBI Taxonomy" id="433727"/>
    <lineage>
        <taxon>unclassified sequences</taxon>
        <taxon>metagenomes</taxon>
        <taxon>ecological metagenomes</taxon>
    </lineage>
</organism>
<evidence type="ECO:0000313" key="7">
    <source>
        <dbReference type="EMBL" id="GER93580.1"/>
    </source>
</evidence>
<comment type="subcellular location">
    <subcellularLocation>
        <location evidence="1">Cell membrane</location>
        <topology evidence="1">Multi-pass membrane protein</topology>
    </subcellularLocation>
</comment>
<dbReference type="Pfam" id="PF03631">
    <property type="entry name" value="Virul_fac_BrkB"/>
    <property type="match status" value="1"/>
</dbReference>
<evidence type="ECO:0000256" key="4">
    <source>
        <dbReference type="ARBA" id="ARBA00022989"/>
    </source>
</evidence>
<sequence>MRHIKVVLRSFVDFFRDGGLMLAGSISYFTMMAIIPFCLLLVTIFGYFLGGNEELLKFFSAKLVGFFPKITHEITNELRKIISYKGIGQFTVILYAVLSYQLFSSLETAINVIFKIKVKRHFIISIILSLFVITLIIAFILVSFGATAAISMLKTLQDFFPDVKIGKITGFIIKFVVPLILVFLTVATLYTFLPKKRIRLGCALSGALFTAILLEIAKHIFTLYVVKVAKLGTIYGPLSAFVIFLLWVFYSSCIFLIGAEIVRNLEDARK</sequence>
<evidence type="ECO:0000256" key="6">
    <source>
        <dbReference type="SAM" id="Phobius"/>
    </source>
</evidence>
<evidence type="ECO:0000256" key="3">
    <source>
        <dbReference type="ARBA" id="ARBA00022692"/>
    </source>
</evidence>
<evidence type="ECO:0000256" key="2">
    <source>
        <dbReference type="ARBA" id="ARBA00022475"/>
    </source>
</evidence>